<evidence type="ECO:0000313" key="8">
    <source>
        <dbReference type="EMBL" id="ABL77961.1"/>
    </source>
</evidence>
<dbReference type="GO" id="GO:0016423">
    <property type="term" value="F:tRNA (guanine) methyltransferase activity"/>
    <property type="evidence" value="ECO:0007669"/>
    <property type="project" value="TreeGrafter"/>
</dbReference>
<dbReference type="InterPro" id="IPR029063">
    <property type="entry name" value="SAM-dependent_MTases_sf"/>
</dbReference>
<dbReference type="HOGENOM" id="CLU_032119_0_0_2"/>
<dbReference type="Pfam" id="PF02926">
    <property type="entry name" value="THUMP"/>
    <property type="match status" value="1"/>
</dbReference>
<dbReference type="PROSITE" id="PS51165">
    <property type="entry name" value="THUMP"/>
    <property type="match status" value="1"/>
</dbReference>
<dbReference type="Proteomes" id="UP000000641">
    <property type="component" value="Chromosome"/>
</dbReference>
<keyword evidence="2" id="KW-0963">Cytoplasm</keyword>
<evidence type="ECO:0000256" key="3">
    <source>
        <dbReference type="ARBA" id="ARBA00022603"/>
    </source>
</evidence>
<dbReference type="GO" id="GO:0030488">
    <property type="term" value="P:tRNA methylation"/>
    <property type="evidence" value="ECO:0007669"/>
    <property type="project" value="TreeGrafter"/>
</dbReference>
<evidence type="ECO:0000256" key="1">
    <source>
        <dbReference type="ARBA" id="ARBA00004496"/>
    </source>
</evidence>
<protein>
    <submittedName>
        <fullName evidence="8">RNA methylase</fullName>
    </submittedName>
</protein>
<organism evidence="8 9">
    <name type="scientific">Thermofilum pendens (strain DSM 2475 / Hrk 5)</name>
    <dbReference type="NCBI Taxonomy" id="368408"/>
    <lineage>
        <taxon>Archaea</taxon>
        <taxon>Thermoproteota</taxon>
        <taxon>Thermoprotei</taxon>
        <taxon>Thermofilales</taxon>
        <taxon>Thermofilaceae</taxon>
        <taxon>Thermofilum</taxon>
    </lineage>
</organism>
<dbReference type="SUPFAM" id="SSF53335">
    <property type="entry name" value="S-adenosyl-L-methionine-dependent methyltransferases"/>
    <property type="match status" value="1"/>
</dbReference>
<dbReference type="PROSITE" id="PS00092">
    <property type="entry name" value="N6_MTASE"/>
    <property type="match status" value="1"/>
</dbReference>
<dbReference type="PRINTS" id="PR00507">
    <property type="entry name" value="N12N6MTFRASE"/>
</dbReference>
<dbReference type="Gene3D" id="3.40.50.150">
    <property type="entry name" value="Vaccinia Virus protein VP39"/>
    <property type="match status" value="1"/>
</dbReference>
<dbReference type="CDD" id="cd11715">
    <property type="entry name" value="THUMP_AdoMetMT"/>
    <property type="match status" value="1"/>
</dbReference>
<evidence type="ECO:0000256" key="5">
    <source>
        <dbReference type="ARBA" id="ARBA00022694"/>
    </source>
</evidence>
<sequence length="336" mass="37765">MKEVRILATTVQGLEWFVCEELREICGEVRVFSAREGSGRVIAEIDERCLAILMEKARSVEKVYLFFGEAASIEEAGIDLSEKLREFSGFFRFFSVHAERITKDIDLTSLEIAAKIGEMVKTRLNLDVSLDFPDIPVYVEYEKGVYRYGVDLCFHRSLRDRPYRRFIHRSALNPLIAYALCRAVRGGKSLWDPFCGSGTIPLECLEVYPWARAVCSDVNAEFIAGALQNSLAVGKELDLVVSDIRSAPLRSGSIDAVVTNPPFGIREKAVGGLRKVYEALFTEASRVLVQGGRLAVLTPHRKLVESLAQKHSFLKVGEWRLNEGGLLSYMLLYSRE</sequence>
<keyword evidence="3 8" id="KW-0489">Methyltransferase</keyword>
<dbReference type="InterPro" id="IPR002052">
    <property type="entry name" value="DNA_methylase_N6_adenine_CS"/>
</dbReference>
<dbReference type="RefSeq" id="WP_011752226.1">
    <property type="nucleotide sequence ID" value="NC_008698.1"/>
</dbReference>
<feature type="domain" description="THUMP" evidence="7">
    <location>
        <begin position="48"/>
        <end position="152"/>
    </location>
</feature>
<dbReference type="Gene3D" id="3.30.2130.30">
    <property type="match status" value="1"/>
</dbReference>
<evidence type="ECO:0000256" key="2">
    <source>
        <dbReference type="ARBA" id="ARBA00022490"/>
    </source>
</evidence>
<keyword evidence="4" id="KW-0808">Transferase</keyword>
<evidence type="ECO:0000256" key="6">
    <source>
        <dbReference type="PROSITE-ProRule" id="PRU00529"/>
    </source>
</evidence>
<dbReference type="InterPro" id="IPR053943">
    <property type="entry name" value="RlmKL-like_Mtase_CS"/>
</dbReference>
<keyword evidence="9" id="KW-1185">Reference proteome</keyword>
<dbReference type="EMBL" id="CP000505">
    <property type="protein sequence ID" value="ABL77961.1"/>
    <property type="molecule type" value="Genomic_DNA"/>
</dbReference>
<dbReference type="OrthoDB" id="7080at2157"/>
<gene>
    <name evidence="8" type="ordered locus">Tpen_0555</name>
</gene>
<dbReference type="GO" id="GO:0005737">
    <property type="term" value="C:cytoplasm"/>
    <property type="evidence" value="ECO:0007669"/>
    <property type="project" value="UniProtKB-SubCell"/>
</dbReference>
<keyword evidence="5" id="KW-0819">tRNA processing</keyword>
<dbReference type="InterPro" id="IPR004114">
    <property type="entry name" value="THUMP_dom"/>
</dbReference>
<dbReference type="GeneID" id="4600519"/>
<name>A1RXN1_THEPD</name>
<dbReference type="AlphaFoldDB" id="A1RXN1"/>
<dbReference type="GO" id="GO:0003723">
    <property type="term" value="F:RNA binding"/>
    <property type="evidence" value="ECO:0007669"/>
    <property type="project" value="UniProtKB-UniRule"/>
</dbReference>
<proteinExistence type="predicted"/>
<evidence type="ECO:0000259" key="7">
    <source>
        <dbReference type="PROSITE" id="PS51165"/>
    </source>
</evidence>
<dbReference type="Pfam" id="PF01170">
    <property type="entry name" value="UPF0020"/>
    <property type="match status" value="1"/>
</dbReference>
<dbReference type="PANTHER" id="PTHR14911">
    <property type="entry name" value="THUMP DOMAIN-CONTAINING"/>
    <property type="match status" value="1"/>
</dbReference>
<accession>A1RXN1</accession>
<dbReference type="PANTHER" id="PTHR14911:SF13">
    <property type="entry name" value="TRNA (GUANINE(6)-N2)-METHYLTRANSFERASE THUMP3"/>
    <property type="match status" value="1"/>
</dbReference>
<dbReference type="KEGG" id="tpe:Tpen_0555"/>
<reference evidence="9" key="1">
    <citation type="journal article" date="2008" name="J. Bacteriol.">
        <title>Genome sequence of Thermofilum pendens reveals an exceptional loss of biosynthetic pathways without genome reduction.</title>
        <authorList>
            <person name="Anderson I."/>
            <person name="Rodriguez J."/>
            <person name="Susanti D."/>
            <person name="Porat I."/>
            <person name="Reich C."/>
            <person name="Ulrich L.E."/>
            <person name="Elkins J.G."/>
            <person name="Mavromatis K."/>
            <person name="Lykidis A."/>
            <person name="Kim E."/>
            <person name="Thompson L.S."/>
            <person name="Nolan M."/>
            <person name="Land M."/>
            <person name="Copeland A."/>
            <person name="Lapidus A."/>
            <person name="Lucas S."/>
            <person name="Detter C."/>
            <person name="Zhulin I.B."/>
            <person name="Olsen G.J."/>
            <person name="Whitman W."/>
            <person name="Mukhopadhyay B."/>
            <person name="Bristow J."/>
            <person name="Kyrpides N."/>
        </authorList>
    </citation>
    <scope>NUCLEOTIDE SEQUENCE [LARGE SCALE GENOMIC DNA]</scope>
    <source>
        <strain evidence="9">DSM 2475 / Hrk 5</strain>
    </source>
</reference>
<dbReference type="SUPFAM" id="SSF143437">
    <property type="entry name" value="THUMP domain-like"/>
    <property type="match status" value="1"/>
</dbReference>
<dbReference type="eggNOG" id="arCOG00048">
    <property type="taxonomic scope" value="Archaea"/>
</dbReference>
<dbReference type="CDD" id="cd02440">
    <property type="entry name" value="AdoMet_MTases"/>
    <property type="match status" value="1"/>
</dbReference>
<comment type="subcellular location">
    <subcellularLocation>
        <location evidence="1">Cytoplasm</location>
    </subcellularLocation>
</comment>
<evidence type="ECO:0000256" key="4">
    <source>
        <dbReference type="ARBA" id="ARBA00022679"/>
    </source>
</evidence>
<dbReference type="InterPro" id="IPR000241">
    <property type="entry name" value="RlmKL-like_Mtase"/>
</dbReference>
<dbReference type="EnsemblBacteria" id="ABL77961">
    <property type="protein sequence ID" value="ABL77961"/>
    <property type="gene ID" value="Tpen_0555"/>
</dbReference>
<evidence type="ECO:0000313" key="9">
    <source>
        <dbReference type="Proteomes" id="UP000000641"/>
    </source>
</evidence>
<keyword evidence="6" id="KW-0694">RNA-binding</keyword>
<dbReference type="STRING" id="368408.Tpen_0555"/>
<dbReference type="SMART" id="SM00981">
    <property type="entry name" value="THUMP"/>
    <property type="match status" value="1"/>
</dbReference>
<dbReference type="PROSITE" id="PS01261">
    <property type="entry name" value="UPF0020"/>
    <property type="match status" value="1"/>
</dbReference>